<evidence type="ECO:0000259" key="10">
    <source>
        <dbReference type="PROSITE" id="PS51873"/>
    </source>
</evidence>
<keyword evidence="3" id="KW-0677">Repeat</keyword>
<keyword evidence="8" id="KW-0472">Membrane</keyword>
<dbReference type="Gene3D" id="1.20.120.1750">
    <property type="match status" value="1"/>
</dbReference>
<evidence type="ECO:0000313" key="11">
    <source>
        <dbReference type="EMBL" id="CAK0860099.1"/>
    </source>
</evidence>
<dbReference type="InterPro" id="IPR013083">
    <property type="entry name" value="Znf_RING/FYVE/PHD"/>
</dbReference>
<keyword evidence="5" id="KW-0833">Ubl conjugation pathway</keyword>
<protein>
    <recommendedName>
        <fullName evidence="13">RING-type domain-containing protein</fullName>
    </recommendedName>
</protein>
<evidence type="ECO:0000256" key="2">
    <source>
        <dbReference type="ARBA" id="ARBA00022723"/>
    </source>
</evidence>
<evidence type="ECO:0000256" key="8">
    <source>
        <dbReference type="SAM" id="Phobius"/>
    </source>
</evidence>
<proteinExistence type="predicted"/>
<evidence type="ECO:0000256" key="6">
    <source>
        <dbReference type="ARBA" id="ARBA00022833"/>
    </source>
</evidence>
<evidence type="ECO:0008006" key="13">
    <source>
        <dbReference type="Google" id="ProtNLM"/>
    </source>
</evidence>
<keyword evidence="2" id="KW-0479">Metal-binding</keyword>
<keyword evidence="8" id="KW-1133">Transmembrane helix</keyword>
<feature type="domain" description="RING-type" evidence="10">
    <location>
        <begin position="109"/>
        <end position="375"/>
    </location>
</feature>
<feature type="domain" description="RING-type" evidence="9">
    <location>
        <begin position="113"/>
        <end position="163"/>
    </location>
</feature>
<keyword evidence="8" id="KW-0812">Transmembrane</keyword>
<evidence type="ECO:0000256" key="7">
    <source>
        <dbReference type="PROSITE-ProRule" id="PRU00175"/>
    </source>
</evidence>
<keyword evidence="4 7" id="KW-0863">Zinc-finger</keyword>
<dbReference type="EMBL" id="CAUYUJ010015948">
    <property type="protein sequence ID" value="CAK0860099.1"/>
    <property type="molecule type" value="Genomic_DNA"/>
</dbReference>
<gene>
    <name evidence="11" type="ORF">PCOR1329_LOCUS49161</name>
</gene>
<feature type="transmembrane region" description="Helical" evidence="8">
    <location>
        <begin position="61"/>
        <end position="84"/>
    </location>
</feature>
<dbReference type="PROSITE" id="PS51873">
    <property type="entry name" value="TRIAD"/>
    <property type="match status" value="1"/>
</dbReference>
<dbReference type="Pfam" id="PF22191">
    <property type="entry name" value="IBR_1"/>
    <property type="match status" value="1"/>
</dbReference>
<comment type="caution">
    <text evidence="11">The sequence shown here is derived from an EMBL/GenBank/DDBJ whole genome shotgun (WGS) entry which is preliminary data.</text>
</comment>
<evidence type="ECO:0000256" key="3">
    <source>
        <dbReference type="ARBA" id="ARBA00022737"/>
    </source>
</evidence>
<keyword evidence="12" id="KW-1185">Reference proteome</keyword>
<dbReference type="PANTHER" id="PTHR11685">
    <property type="entry name" value="RBR FAMILY RING FINGER AND IBR DOMAIN-CONTAINING"/>
    <property type="match status" value="1"/>
</dbReference>
<accession>A0ABN9UJU9</accession>
<dbReference type="Gene3D" id="3.30.40.10">
    <property type="entry name" value="Zinc/RING finger domain, C3HC4 (zinc finger)"/>
    <property type="match status" value="1"/>
</dbReference>
<dbReference type="SUPFAM" id="SSF57850">
    <property type="entry name" value="RING/U-box"/>
    <property type="match status" value="2"/>
</dbReference>
<dbReference type="InterPro" id="IPR001841">
    <property type="entry name" value="Znf_RING"/>
</dbReference>
<evidence type="ECO:0000256" key="5">
    <source>
        <dbReference type="ARBA" id="ARBA00022786"/>
    </source>
</evidence>
<organism evidence="11 12">
    <name type="scientific">Prorocentrum cordatum</name>
    <dbReference type="NCBI Taxonomy" id="2364126"/>
    <lineage>
        <taxon>Eukaryota</taxon>
        <taxon>Sar</taxon>
        <taxon>Alveolata</taxon>
        <taxon>Dinophyceae</taxon>
        <taxon>Prorocentrales</taxon>
        <taxon>Prorocentraceae</taxon>
        <taxon>Prorocentrum</taxon>
    </lineage>
</organism>
<keyword evidence="6" id="KW-0862">Zinc</keyword>
<reference evidence="11" key="1">
    <citation type="submission" date="2023-10" db="EMBL/GenBank/DDBJ databases">
        <authorList>
            <person name="Chen Y."/>
            <person name="Shah S."/>
            <person name="Dougan E. K."/>
            <person name="Thang M."/>
            <person name="Chan C."/>
        </authorList>
    </citation>
    <scope>NUCLEOTIDE SEQUENCE [LARGE SCALE GENOMIC DNA]</scope>
</reference>
<dbReference type="PROSITE" id="PS50089">
    <property type="entry name" value="ZF_RING_2"/>
    <property type="match status" value="1"/>
</dbReference>
<keyword evidence="1" id="KW-0808">Transferase</keyword>
<sequence>MRCSDSKKRARCCIIWIVTRAAVSDELSDVGRSRLPSPPLDAMEQWLRGSGVHLLEPDPELLRLGGVTAVLGVACGVGFVVAYIGRLAATAWLRQEWADFLRQLVTTGTLEACSICAEEVPLTAWHTATMPCCGGRLCWSCVRRHAESVIDDARPEMLCPLCHDIMPDRTVLTAIRREQWSLWGSDLTGDRARRKARTYKRWVISCGVAATCSARSEDVVRCPGDGCNHMHVLPREMRQQKSAHEPRSPWNPRGWAVGRRAGLYAPATDSGRDIRRVHCEACELDSCLVCGLPWEAPGDDAGCHDGKSCREHRGRFAIPGRNADAGGAKACPTCGVNIIRSAGCNHMTCTQCHSEWCWVCLSPWTPRHYACAWELGWAEGDDPQDVC</sequence>
<dbReference type="InterPro" id="IPR044066">
    <property type="entry name" value="TRIAD_supradom"/>
</dbReference>
<evidence type="ECO:0000313" key="12">
    <source>
        <dbReference type="Proteomes" id="UP001189429"/>
    </source>
</evidence>
<dbReference type="Proteomes" id="UP001189429">
    <property type="component" value="Unassembled WGS sequence"/>
</dbReference>
<evidence type="ECO:0000256" key="1">
    <source>
        <dbReference type="ARBA" id="ARBA00022679"/>
    </source>
</evidence>
<dbReference type="InterPro" id="IPR031127">
    <property type="entry name" value="E3_UB_ligase_RBR"/>
</dbReference>
<evidence type="ECO:0000259" key="9">
    <source>
        <dbReference type="PROSITE" id="PS50089"/>
    </source>
</evidence>
<evidence type="ECO:0000256" key="4">
    <source>
        <dbReference type="ARBA" id="ARBA00022771"/>
    </source>
</evidence>
<name>A0ABN9UJU9_9DINO</name>
<dbReference type="CDD" id="cd20336">
    <property type="entry name" value="Rcat_RBR"/>
    <property type="match status" value="1"/>
</dbReference>